<keyword evidence="2" id="KW-1185">Reference proteome</keyword>
<name>A0AA40KY59_9HYME</name>
<evidence type="ECO:0000313" key="2">
    <source>
        <dbReference type="Proteomes" id="UP001177670"/>
    </source>
</evidence>
<reference evidence="1" key="1">
    <citation type="submission" date="2021-10" db="EMBL/GenBank/DDBJ databases">
        <title>Melipona bicolor Genome sequencing and assembly.</title>
        <authorList>
            <person name="Araujo N.S."/>
            <person name="Arias M.C."/>
        </authorList>
    </citation>
    <scope>NUCLEOTIDE SEQUENCE</scope>
    <source>
        <strain evidence="1">USP_2M_L1-L4_2017</strain>
        <tissue evidence="1">Whole body</tissue>
    </source>
</reference>
<comment type="caution">
    <text evidence="1">The sequence shown here is derived from an EMBL/GenBank/DDBJ whole genome shotgun (WGS) entry which is preliminary data.</text>
</comment>
<dbReference type="EMBL" id="JAHYIQ010000001">
    <property type="protein sequence ID" value="KAK1137420.1"/>
    <property type="molecule type" value="Genomic_DNA"/>
</dbReference>
<evidence type="ECO:0000313" key="1">
    <source>
        <dbReference type="EMBL" id="KAK1137420.1"/>
    </source>
</evidence>
<organism evidence="1 2">
    <name type="scientific">Melipona bicolor</name>
    <dbReference type="NCBI Taxonomy" id="60889"/>
    <lineage>
        <taxon>Eukaryota</taxon>
        <taxon>Metazoa</taxon>
        <taxon>Ecdysozoa</taxon>
        <taxon>Arthropoda</taxon>
        <taxon>Hexapoda</taxon>
        <taxon>Insecta</taxon>
        <taxon>Pterygota</taxon>
        <taxon>Neoptera</taxon>
        <taxon>Endopterygota</taxon>
        <taxon>Hymenoptera</taxon>
        <taxon>Apocrita</taxon>
        <taxon>Aculeata</taxon>
        <taxon>Apoidea</taxon>
        <taxon>Anthophila</taxon>
        <taxon>Apidae</taxon>
        <taxon>Melipona</taxon>
    </lineage>
</organism>
<proteinExistence type="predicted"/>
<dbReference type="Proteomes" id="UP001177670">
    <property type="component" value="Unassembled WGS sequence"/>
</dbReference>
<protein>
    <submittedName>
        <fullName evidence="1">Uncharacterized protein</fullName>
    </submittedName>
</protein>
<sequence length="84" mass="9347">MAVPTYCHKDPDYTTSAVTSTSSTPHAATAKEMWTVPSSKISFELHNYQIIHRSTAAPNQTTSNIDIDRIDSSILVKLQRINKL</sequence>
<accession>A0AA40KY59</accession>
<gene>
    <name evidence="1" type="ORF">K0M31_001930</name>
</gene>
<dbReference type="AlphaFoldDB" id="A0AA40KY59"/>